<sequence>MQKSVYWLFPLLWMGVIFYSSAQPYEEQDIKPFLGNALNLSFLEPFVGWMSFTYHNSEVSVEALGVDGLIEFFIRKGAHFGVYFILLCLFYMAFVKTVKGAHWKLMEVSYLLSITYAVTDEFHQSYTANRTPYAGDIVIDGIGAGAAVLFLIVWNRNRKRRQKNGKLTR</sequence>
<proteinExistence type="predicted"/>
<dbReference type="InterPro" id="IPR006976">
    <property type="entry name" value="VanZ-like"/>
</dbReference>
<feature type="transmembrane region" description="Helical" evidence="1">
    <location>
        <begin position="131"/>
        <end position="154"/>
    </location>
</feature>
<evidence type="ECO:0000313" key="4">
    <source>
        <dbReference type="Proteomes" id="UP001500866"/>
    </source>
</evidence>
<protein>
    <submittedName>
        <fullName evidence="3">VanZ family protein</fullName>
    </submittedName>
</protein>
<keyword evidence="1" id="KW-1133">Transmembrane helix</keyword>
<evidence type="ECO:0000256" key="1">
    <source>
        <dbReference type="SAM" id="Phobius"/>
    </source>
</evidence>
<reference evidence="3 4" key="1">
    <citation type="journal article" date="2019" name="Int. J. Syst. Evol. Microbiol.">
        <title>The Global Catalogue of Microorganisms (GCM) 10K type strain sequencing project: providing services to taxonomists for standard genome sequencing and annotation.</title>
        <authorList>
            <consortium name="The Broad Institute Genomics Platform"/>
            <consortium name="The Broad Institute Genome Sequencing Center for Infectious Disease"/>
            <person name="Wu L."/>
            <person name="Ma J."/>
        </authorList>
    </citation>
    <scope>NUCLEOTIDE SEQUENCE [LARGE SCALE GENOMIC DNA]</scope>
    <source>
        <strain evidence="3 4">JCM 15395</strain>
    </source>
</reference>
<name>A0ABN1FG04_9BACI</name>
<gene>
    <name evidence="3" type="ORF">GCM10009001_02180</name>
</gene>
<keyword evidence="1" id="KW-0472">Membrane</keyword>
<dbReference type="PIRSF" id="PIRSF019083">
    <property type="entry name" value="UCP019083_VanZ"/>
    <property type="match status" value="1"/>
</dbReference>
<comment type="caution">
    <text evidence="3">The sequence shown here is derived from an EMBL/GenBank/DDBJ whole genome shotgun (WGS) entry which is preliminary data.</text>
</comment>
<accession>A0ABN1FG04</accession>
<evidence type="ECO:0000313" key="3">
    <source>
        <dbReference type="EMBL" id="GAA0589800.1"/>
    </source>
</evidence>
<dbReference type="RefSeq" id="WP_343809490.1">
    <property type="nucleotide sequence ID" value="NZ_BAAADS010000001.1"/>
</dbReference>
<evidence type="ECO:0000259" key="2">
    <source>
        <dbReference type="Pfam" id="PF04892"/>
    </source>
</evidence>
<keyword evidence="4" id="KW-1185">Reference proteome</keyword>
<feature type="transmembrane region" description="Helical" evidence="1">
    <location>
        <begin position="77"/>
        <end position="94"/>
    </location>
</feature>
<keyword evidence="1" id="KW-0812">Transmembrane</keyword>
<dbReference type="InterPro" id="IPR016747">
    <property type="entry name" value="Phosphotransbutyrylase"/>
</dbReference>
<organism evidence="3 4">
    <name type="scientific">Virgibacillus siamensis</name>
    <dbReference type="NCBI Taxonomy" id="480071"/>
    <lineage>
        <taxon>Bacteria</taxon>
        <taxon>Bacillati</taxon>
        <taxon>Bacillota</taxon>
        <taxon>Bacilli</taxon>
        <taxon>Bacillales</taxon>
        <taxon>Bacillaceae</taxon>
        <taxon>Virgibacillus</taxon>
    </lineage>
</organism>
<dbReference type="NCBIfam" id="NF037970">
    <property type="entry name" value="vanZ_1"/>
    <property type="match status" value="1"/>
</dbReference>
<dbReference type="Pfam" id="PF04892">
    <property type="entry name" value="VanZ"/>
    <property type="match status" value="1"/>
</dbReference>
<dbReference type="Proteomes" id="UP001500866">
    <property type="component" value="Unassembled WGS sequence"/>
</dbReference>
<feature type="domain" description="VanZ-like" evidence="2">
    <location>
        <begin position="7"/>
        <end position="154"/>
    </location>
</feature>
<dbReference type="EMBL" id="BAAADS010000001">
    <property type="protein sequence ID" value="GAA0589800.1"/>
    <property type="molecule type" value="Genomic_DNA"/>
</dbReference>